<protein>
    <submittedName>
        <fullName evidence="4">Diguanylate cyclase DosC</fullName>
        <ecNumber evidence="4">2.7.7.65</ecNumber>
    </submittedName>
</protein>
<dbReference type="CDD" id="cd00130">
    <property type="entry name" value="PAS"/>
    <property type="match status" value="1"/>
</dbReference>
<dbReference type="OrthoDB" id="9759601at2"/>
<dbReference type="SMART" id="SM00091">
    <property type="entry name" value="PAS"/>
    <property type="match status" value="1"/>
</dbReference>
<dbReference type="Gene3D" id="3.30.70.270">
    <property type="match status" value="1"/>
</dbReference>
<name>A0A517YX59_9BACT</name>
<dbReference type="SUPFAM" id="SSF55073">
    <property type="entry name" value="Nucleotide cyclase"/>
    <property type="match status" value="1"/>
</dbReference>
<dbReference type="InterPro" id="IPR029787">
    <property type="entry name" value="Nucleotide_cyclase"/>
</dbReference>
<keyword evidence="4" id="KW-0548">Nucleotidyltransferase</keyword>
<dbReference type="PANTHER" id="PTHR46663:SF4">
    <property type="entry name" value="DIGUANYLATE CYCLASE DGCT-RELATED"/>
    <property type="match status" value="1"/>
</dbReference>
<dbReference type="PROSITE" id="PS50887">
    <property type="entry name" value="GGDEF"/>
    <property type="match status" value="1"/>
</dbReference>
<dbReference type="InterPro" id="IPR000160">
    <property type="entry name" value="GGDEF_dom"/>
</dbReference>
<dbReference type="InterPro" id="IPR043128">
    <property type="entry name" value="Rev_trsase/Diguanyl_cyclase"/>
</dbReference>
<evidence type="ECO:0000259" key="1">
    <source>
        <dbReference type="PROSITE" id="PS50112"/>
    </source>
</evidence>
<dbReference type="PROSITE" id="PS50113">
    <property type="entry name" value="PAC"/>
    <property type="match status" value="1"/>
</dbReference>
<dbReference type="InterPro" id="IPR000700">
    <property type="entry name" value="PAS-assoc_C"/>
</dbReference>
<proteinExistence type="predicted"/>
<dbReference type="SMART" id="SM00267">
    <property type="entry name" value="GGDEF"/>
    <property type="match status" value="1"/>
</dbReference>
<reference evidence="4 5" key="1">
    <citation type="submission" date="2019-02" db="EMBL/GenBank/DDBJ databases">
        <title>Deep-cultivation of Planctomycetes and their phenomic and genomic characterization uncovers novel biology.</title>
        <authorList>
            <person name="Wiegand S."/>
            <person name="Jogler M."/>
            <person name="Boedeker C."/>
            <person name="Pinto D."/>
            <person name="Vollmers J."/>
            <person name="Rivas-Marin E."/>
            <person name="Kohn T."/>
            <person name="Peeters S.H."/>
            <person name="Heuer A."/>
            <person name="Rast P."/>
            <person name="Oberbeckmann S."/>
            <person name="Bunk B."/>
            <person name="Jeske O."/>
            <person name="Meyerdierks A."/>
            <person name="Storesund J.E."/>
            <person name="Kallscheuer N."/>
            <person name="Luecker S."/>
            <person name="Lage O.M."/>
            <person name="Pohl T."/>
            <person name="Merkel B.J."/>
            <person name="Hornburger P."/>
            <person name="Mueller R.-W."/>
            <person name="Bruemmer F."/>
            <person name="Labrenz M."/>
            <person name="Spormann A.M."/>
            <person name="Op den Camp H."/>
            <person name="Overmann J."/>
            <person name="Amann R."/>
            <person name="Jetten M.S.M."/>
            <person name="Mascher T."/>
            <person name="Medema M.H."/>
            <person name="Devos D.P."/>
            <person name="Kaster A.-K."/>
            <person name="Ovreas L."/>
            <person name="Rohde M."/>
            <person name="Galperin M.Y."/>
            <person name="Jogler C."/>
        </authorList>
    </citation>
    <scope>NUCLEOTIDE SEQUENCE [LARGE SCALE GENOMIC DNA]</scope>
    <source>
        <strain evidence="4 5">KS4</strain>
    </source>
</reference>
<feature type="domain" description="PAS" evidence="1">
    <location>
        <begin position="10"/>
        <end position="49"/>
    </location>
</feature>
<dbReference type="InterPro" id="IPR000014">
    <property type="entry name" value="PAS"/>
</dbReference>
<gene>
    <name evidence="4" type="primary">dosC_1</name>
    <name evidence="4" type="ORF">KS4_28760</name>
</gene>
<dbReference type="PROSITE" id="PS50112">
    <property type="entry name" value="PAS"/>
    <property type="match status" value="1"/>
</dbReference>
<dbReference type="NCBIfam" id="TIGR00254">
    <property type="entry name" value="GGDEF"/>
    <property type="match status" value="1"/>
</dbReference>
<dbReference type="EMBL" id="CP036425">
    <property type="protein sequence ID" value="QDU34801.1"/>
    <property type="molecule type" value="Genomic_DNA"/>
</dbReference>
<dbReference type="EC" id="2.7.7.65" evidence="4"/>
<organism evidence="4 5">
    <name type="scientific">Poriferisphaera corsica</name>
    <dbReference type="NCBI Taxonomy" id="2528020"/>
    <lineage>
        <taxon>Bacteria</taxon>
        <taxon>Pseudomonadati</taxon>
        <taxon>Planctomycetota</taxon>
        <taxon>Phycisphaerae</taxon>
        <taxon>Phycisphaerales</taxon>
        <taxon>Phycisphaeraceae</taxon>
        <taxon>Poriferisphaera</taxon>
    </lineage>
</organism>
<feature type="domain" description="PAC" evidence="2">
    <location>
        <begin position="83"/>
        <end position="135"/>
    </location>
</feature>
<evidence type="ECO:0000259" key="2">
    <source>
        <dbReference type="PROSITE" id="PS50113"/>
    </source>
</evidence>
<dbReference type="Pfam" id="PF13426">
    <property type="entry name" value="PAS_9"/>
    <property type="match status" value="1"/>
</dbReference>
<dbReference type="FunFam" id="3.30.70.270:FF:000001">
    <property type="entry name" value="Diguanylate cyclase domain protein"/>
    <property type="match status" value="1"/>
</dbReference>
<dbReference type="SUPFAM" id="SSF55785">
    <property type="entry name" value="PYP-like sensor domain (PAS domain)"/>
    <property type="match status" value="1"/>
</dbReference>
<dbReference type="InterPro" id="IPR035965">
    <property type="entry name" value="PAS-like_dom_sf"/>
</dbReference>
<evidence type="ECO:0000259" key="3">
    <source>
        <dbReference type="PROSITE" id="PS50887"/>
    </source>
</evidence>
<dbReference type="PANTHER" id="PTHR46663">
    <property type="entry name" value="DIGUANYLATE CYCLASE DGCT-RELATED"/>
    <property type="match status" value="1"/>
</dbReference>
<dbReference type="GO" id="GO:0052621">
    <property type="term" value="F:diguanylate cyclase activity"/>
    <property type="evidence" value="ECO:0007669"/>
    <property type="project" value="UniProtKB-EC"/>
</dbReference>
<keyword evidence="4" id="KW-0808">Transferase</keyword>
<sequence length="320" mass="36160">MSTYDSFPNRILDQVNDGAYFVDRERRITFWSKGAEKITGYKADQVIGRHCYDNILMHVTDCGKCLCKSGCPLQATIDDGIVRDAEIFLHHKDGHRIPVHAHTNPLRDDKGHIVGGIEVFSDESSQANNIQRLKDLEKAAMIDPLTNIANRRMLSSTLEMRFAEFKRNDWQFGVILVDIDKFKNFNDLHGHQIGDRILQLISRTMKHACRRYDLVGRWGGEEFLIVVGHTDTKQIVKTAERLRVLVNQSFIQHAGCRLTASISAGVTLALPHDTIESLVSRADQLLYESKHRGRNCVTSDLIRPESHENASNDVPACSVA</sequence>
<dbReference type="Pfam" id="PF00990">
    <property type="entry name" value="GGDEF"/>
    <property type="match status" value="1"/>
</dbReference>
<dbReference type="AlphaFoldDB" id="A0A517YX59"/>
<dbReference type="NCBIfam" id="TIGR00229">
    <property type="entry name" value="sensory_box"/>
    <property type="match status" value="1"/>
</dbReference>
<dbReference type="CDD" id="cd01949">
    <property type="entry name" value="GGDEF"/>
    <property type="match status" value="1"/>
</dbReference>
<dbReference type="Proteomes" id="UP000317369">
    <property type="component" value="Chromosome"/>
</dbReference>
<feature type="domain" description="GGDEF" evidence="3">
    <location>
        <begin position="170"/>
        <end position="302"/>
    </location>
</feature>
<evidence type="ECO:0000313" key="5">
    <source>
        <dbReference type="Proteomes" id="UP000317369"/>
    </source>
</evidence>
<dbReference type="KEGG" id="pcor:KS4_28760"/>
<dbReference type="Gene3D" id="3.30.450.20">
    <property type="entry name" value="PAS domain"/>
    <property type="match status" value="1"/>
</dbReference>
<dbReference type="InterPro" id="IPR052163">
    <property type="entry name" value="DGC-Regulatory_Protein"/>
</dbReference>
<keyword evidence="5" id="KW-1185">Reference proteome</keyword>
<accession>A0A517YX59</accession>
<evidence type="ECO:0000313" key="4">
    <source>
        <dbReference type="EMBL" id="QDU34801.1"/>
    </source>
</evidence>
<dbReference type="RefSeq" id="WP_145079162.1">
    <property type="nucleotide sequence ID" value="NZ_CP036425.1"/>
</dbReference>